<proteinExistence type="predicted"/>
<evidence type="ECO:0000313" key="2">
    <source>
        <dbReference type="EMBL" id="SPF80862.1"/>
    </source>
</evidence>
<sequence>MTPEHIADFAGRWQLSRRIDDAQAGQVLTFDGLCEIAQTKDGGDWLYREEGHMTLPDGGRMAGTRQYLWRQVGQTIAVFFEDGRFFHDFALEPSVSADHWCDPDQYAVSYDFEDWPNWSATWTVKGPRKDYVMATKFAKFLEK</sequence>
<dbReference type="RefSeq" id="WP_108886712.1">
    <property type="nucleotide sequence ID" value="NZ_OMOJ01000005.1"/>
</dbReference>
<dbReference type="EMBL" id="OMOJ01000005">
    <property type="protein sequence ID" value="SPF80862.1"/>
    <property type="molecule type" value="Genomic_DNA"/>
</dbReference>
<evidence type="ECO:0000313" key="3">
    <source>
        <dbReference type="Proteomes" id="UP000244904"/>
    </source>
</evidence>
<name>A0A2R8AXU2_9RHOB</name>
<evidence type="ECO:0000259" key="1">
    <source>
        <dbReference type="Pfam" id="PF19834"/>
    </source>
</evidence>
<protein>
    <recommendedName>
        <fullName evidence="1">DUF6314 domain-containing protein</fullName>
    </recommendedName>
</protein>
<organism evidence="2 3">
    <name type="scientific">Pseudoprimorskyibacter insulae</name>
    <dbReference type="NCBI Taxonomy" id="1695997"/>
    <lineage>
        <taxon>Bacteria</taxon>
        <taxon>Pseudomonadati</taxon>
        <taxon>Pseudomonadota</taxon>
        <taxon>Alphaproteobacteria</taxon>
        <taxon>Rhodobacterales</taxon>
        <taxon>Paracoccaceae</taxon>
        <taxon>Pseudoprimorskyibacter</taxon>
    </lineage>
</organism>
<reference evidence="3" key="1">
    <citation type="submission" date="2018-03" db="EMBL/GenBank/DDBJ databases">
        <authorList>
            <person name="Rodrigo-Torres L."/>
            <person name="Arahal R. D."/>
            <person name="Lucena T."/>
        </authorList>
    </citation>
    <scope>NUCLEOTIDE SEQUENCE [LARGE SCALE GENOMIC DNA]</scope>
    <source>
        <strain evidence="3">CECT 8871</strain>
    </source>
</reference>
<gene>
    <name evidence="2" type="ORF">PRI8871_02675</name>
</gene>
<dbReference type="Proteomes" id="UP000244904">
    <property type="component" value="Unassembled WGS sequence"/>
</dbReference>
<dbReference type="Pfam" id="PF19834">
    <property type="entry name" value="DUF6314"/>
    <property type="match status" value="1"/>
</dbReference>
<dbReference type="AlphaFoldDB" id="A0A2R8AXU2"/>
<dbReference type="OrthoDB" id="7351979at2"/>
<dbReference type="InterPro" id="IPR045632">
    <property type="entry name" value="DUF6314"/>
</dbReference>
<accession>A0A2R8AXU2</accession>
<keyword evidence="3" id="KW-1185">Reference proteome</keyword>
<feature type="domain" description="DUF6314" evidence="1">
    <location>
        <begin position="9"/>
        <end position="138"/>
    </location>
</feature>